<dbReference type="Pfam" id="PF01926">
    <property type="entry name" value="MMR_HSR1"/>
    <property type="match status" value="1"/>
</dbReference>
<comment type="caution">
    <text evidence="2">The sequence shown here is derived from an EMBL/GenBank/DDBJ whole genome shotgun (WGS) entry which is preliminary data.</text>
</comment>
<name>A0AA40E756_9PEZI</name>
<dbReference type="CDD" id="cd00882">
    <property type="entry name" value="Ras_like_GTPase"/>
    <property type="match status" value="1"/>
</dbReference>
<evidence type="ECO:0000313" key="2">
    <source>
        <dbReference type="EMBL" id="KAK0727537.1"/>
    </source>
</evidence>
<dbReference type="InterPro" id="IPR027417">
    <property type="entry name" value="P-loop_NTPase"/>
</dbReference>
<feature type="domain" description="G" evidence="1">
    <location>
        <begin position="3"/>
        <end position="64"/>
    </location>
</feature>
<evidence type="ECO:0000313" key="3">
    <source>
        <dbReference type="Proteomes" id="UP001172101"/>
    </source>
</evidence>
<dbReference type="RefSeq" id="XP_060300392.1">
    <property type="nucleotide sequence ID" value="XM_060436130.1"/>
</dbReference>
<accession>A0AA40E756</accession>
<dbReference type="SUPFAM" id="SSF52540">
    <property type="entry name" value="P-loop containing nucleoside triphosphate hydrolases"/>
    <property type="match status" value="1"/>
</dbReference>
<gene>
    <name evidence="2" type="ORF">B0T26DRAFT_623984</name>
</gene>
<dbReference type="AlphaFoldDB" id="A0AA40E756"/>
<dbReference type="GO" id="GO:0016787">
    <property type="term" value="F:hydrolase activity"/>
    <property type="evidence" value="ECO:0007669"/>
    <property type="project" value="UniProtKB-KW"/>
</dbReference>
<organism evidence="2 3">
    <name type="scientific">Lasiosphaeria miniovina</name>
    <dbReference type="NCBI Taxonomy" id="1954250"/>
    <lineage>
        <taxon>Eukaryota</taxon>
        <taxon>Fungi</taxon>
        <taxon>Dikarya</taxon>
        <taxon>Ascomycota</taxon>
        <taxon>Pezizomycotina</taxon>
        <taxon>Sordariomycetes</taxon>
        <taxon>Sordariomycetidae</taxon>
        <taxon>Sordariales</taxon>
        <taxon>Lasiosphaeriaceae</taxon>
        <taxon>Lasiosphaeria</taxon>
    </lineage>
</organism>
<dbReference type="Proteomes" id="UP001172101">
    <property type="component" value="Unassembled WGS sequence"/>
</dbReference>
<sequence>VVIAIMGVTGSRKSHLIRRITQKKGVRVGHGLQSETTEMSETTFSHRGTKYVLVDTPGFDDTVLGQEEVVSRILEWLAARFGEGRGLDGIIYLHSLNSPRMTNSSKASLRMFRKLCGSEGFGRVILGTTFWDVVPWPIAEERESQLCNWFWPEMIEKGSRVARI</sequence>
<dbReference type="Gene3D" id="3.40.50.300">
    <property type="entry name" value="P-loop containing nucleotide triphosphate hydrolases"/>
    <property type="match status" value="1"/>
</dbReference>
<dbReference type="GeneID" id="85319400"/>
<dbReference type="GO" id="GO:0005525">
    <property type="term" value="F:GTP binding"/>
    <property type="evidence" value="ECO:0007669"/>
    <property type="project" value="InterPro"/>
</dbReference>
<feature type="non-terminal residue" evidence="2">
    <location>
        <position position="164"/>
    </location>
</feature>
<protein>
    <submittedName>
        <fullName evidence="2">P-loop containing nucleoside triphosphate hydrolase protein</fullName>
    </submittedName>
</protein>
<reference evidence="2" key="1">
    <citation type="submission" date="2023-06" db="EMBL/GenBank/DDBJ databases">
        <title>Genome-scale phylogeny and comparative genomics of the fungal order Sordariales.</title>
        <authorList>
            <consortium name="Lawrence Berkeley National Laboratory"/>
            <person name="Hensen N."/>
            <person name="Bonometti L."/>
            <person name="Westerberg I."/>
            <person name="Brannstrom I.O."/>
            <person name="Guillou S."/>
            <person name="Cros-Aarteil S."/>
            <person name="Calhoun S."/>
            <person name="Haridas S."/>
            <person name="Kuo A."/>
            <person name="Mondo S."/>
            <person name="Pangilinan J."/>
            <person name="Riley R."/>
            <person name="LaButti K."/>
            <person name="Andreopoulos B."/>
            <person name="Lipzen A."/>
            <person name="Chen C."/>
            <person name="Yanf M."/>
            <person name="Daum C."/>
            <person name="Ng V."/>
            <person name="Clum A."/>
            <person name="Steindorff A."/>
            <person name="Ohm R."/>
            <person name="Martin F."/>
            <person name="Silar P."/>
            <person name="Natvig D."/>
            <person name="Lalanne C."/>
            <person name="Gautier V."/>
            <person name="Ament-velasquez S.L."/>
            <person name="Kruys A."/>
            <person name="Hutchinson M.I."/>
            <person name="Powell A.J."/>
            <person name="Barry K."/>
            <person name="Miller A.N."/>
            <person name="Grigoriev I.V."/>
            <person name="Debuchy R."/>
            <person name="Gladieux P."/>
            <person name="Thoren M.H."/>
            <person name="Johannesson H."/>
        </authorList>
    </citation>
    <scope>NUCLEOTIDE SEQUENCE</scope>
    <source>
        <strain evidence="2">SMH2392-1A</strain>
    </source>
</reference>
<dbReference type="InterPro" id="IPR006073">
    <property type="entry name" value="GTP-bd"/>
</dbReference>
<proteinExistence type="predicted"/>
<dbReference type="EMBL" id="JAUIRO010000002">
    <property type="protein sequence ID" value="KAK0727537.1"/>
    <property type="molecule type" value="Genomic_DNA"/>
</dbReference>
<keyword evidence="2" id="KW-0378">Hydrolase</keyword>
<keyword evidence="3" id="KW-1185">Reference proteome</keyword>
<evidence type="ECO:0000259" key="1">
    <source>
        <dbReference type="Pfam" id="PF01926"/>
    </source>
</evidence>
<feature type="non-terminal residue" evidence="2">
    <location>
        <position position="1"/>
    </location>
</feature>